<protein>
    <submittedName>
        <fullName evidence="1">Uncharacterized protein</fullName>
    </submittedName>
</protein>
<sequence>MVCHIGAPFPPDLSNARVHHAASCRGDRGCGNDRGRSGSGRISLHINCVHFPECFPESSRKRSGEVGRAPARPHFSSITCWCSADIRTFSLSQELRDPGLAPAHCAVRGLL</sequence>
<organism evidence="1 2">
    <name type="scientific">Aldrovandia affinis</name>
    <dbReference type="NCBI Taxonomy" id="143900"/>
    <lineage>
        <taxon>Eukaryota</taxon>
        <taxon>Metazoa</taxon>
        <taxon>Chordata</taxon>
        <taxon>Craniata</taxon>
        <taxon>Vertebrata</taxon>
        <taxon>Euteleostomi</taxon>
        <taxon>Actinopterygii</taxon>
        <taxon>Neopterygii</taxon>
        <taxon>Teleostei</taxon>
        <taxon>Notacanthiformes</taxon>
        <taxon>Halosauridae</taxon>
        <taxon>Aldrovandia</taxon>
    </lineage>
</organism>
<proteinExistence type="predicted"/>
<evidence type="ECO:0000313" key="2">
    <source>
        <dbReference type="Proteomes" id="UP001221898"/>
    </source>
</evidence>
<evidence type="ECO:0000313" key="1">
    <source>
        <dbReference type="EMBL" id="KAJ8401629.1"/>
    </source>
</evidence>
<dbReference type="EMBL" id="JAINUG010000069">
    <property type="protein sequence ID" value="KAJ8401629.1"/>
    <property type="molecule type" value="Genomic_DNA"/>
</dbReference>
<accession>A0AAD7SFR2</accession>
<name>A0AAD7SFR2_9TELE</name>
<comment type="caution">
    <text evidence="1">The sequence shown here is derived from an EMBL/GenBank/DDBJ whole genome shotgun (WGS) entry which is preliminary data.</text>
</comment>
<dbReference type="Proteomes" id="UP001221898">
    <property type="component" value="Unassembled WGS sequence"/>
</dbReference>
<keyword evidence="2" id="KW-1185">Reference proteome</keyword>
<dbReference type="AlphaFoldDB" id="A0AAD7SFR2"/>
<gene>
    <name evidence="1" type="ORF">AAFF_G00379460</name>
</gene>
<reference evidence="1" key="1">
    <citation type="journal article" date="2023" name="Science">
        <title>Genome structures resolve the early diversification of teleost fishes.</title>
        <authorList>
            <person name="Parey E."/>
            <person name="Louis A."/>
            <person name="Montfort J."/>
            <person name="Bouchez O."/>
            <person name="Roques C."/>
            <person name="Iampietro C."/>
            <person name="Lluch J."/>
            <person name="Castinel A."/>
            <person name="Donnadieu C."/>
            <person name="Desvignes T."/>
            <person name="Floi Bucao C."/>
            <person name="Jouanno E."/>
            <person name="Wen M."/>
            <person name="Mejri S."/>
            <person name="Dirks R."/>
            <person name="Jansen H."/>
            <person name="Henkel C."/>
            <person name="Chen W.J."/>
            <person name="Zahm M."/>
            <person name="Cabau C."/>
            <person name="Klopp C."/>
            <person name="Thompson A.W."/>
            <person name="Robinson-Rechavi M."/>
            <person name="Braasch I."/>
            <person name="Lecointre G."/>
            <person name="Bobe J."/>
            <person name="Postlethwait J.H."/>
            <person name="Berthelot C."/>
            <person name="Roest Crollius H."/>
            <person name="Guiguen Y."/>
        </authorList>
    </citation>
    <scope>NUCLEOTIDE SEQUENCE</scope>
    <source>
        <strain evidence="1">NC1722</strain>
    </source>
</reference>